<dbReference type="GO" id="GO:0120147">
    <property type="term" value="F:formylglycine-generating oxidase activity"/>
    <property type="evidence" value="ECO:0007669"/>
    <property type="project" value="TreeGrafter"/>
</dbReference>
<gene>
    <name evidence="2" type="ordered locus">Tresu_0874</name>
</gene>
<dbReference type="OrthoDB" id="9812707at2"/>
<dbReference type="InterPro" id="IPR005532">
    <property type="entry name" value="SUMF_dom"/>
</dbReference>
<dbReference type="InterPro" id="IPR042095">
    <property type="entry name" value="SUMF_sf"/>
</dbReference>
<dbReference type="PANTHER" id="PTHR23150:SF19">
    <property type="entry name" value="FORMYLGLYCINE-GENERATING ENZYME"/>
    <property type="match status" value="1"/>
</dbReference>
<proteinExistence type="predicted"/>
<dbReference type="Gene3D" id="3.90.1580.10">
    <property type="entry name" value="paralog of FGE (formylglycine-generating enzyme)"/>
    <property type="match status" value="1"/>
</dbReference>
<dbReference type="KEGG" id="tsu:Tresu_0874"/>
<reference evidence="2 3" key="1">
    <citation type="journal article" date="2011" name="Stand. Genomic Sci.">
        <title>Complete genome sequence of Treponema succinifaciens type strain (6091).</title>
        <authorList>
            <person name="Han C."/>
            <person name="Gronow S."/>
            <person name="Teshima H."/>
            <person name="Lapidus A."/>
            <person name="Nolan M."/>
            <person name="Lucas S."/>
            <person name="Hammon N."/>
            <person name="Deshpande S."/>
            <person name="Cheng J.F."/>
            <person name="Zeytun A."/>
            <person name="Tapia R."/>
            <person name="Goodwin L."/>
            <person name="Pitluck S."/>
            <person name="Liolios K."/>
            <person name="Pagani I."/>
            <person name="Ivanova N."/>
            <person name="Mavromatis K."/>
            <person name="Mikhailova N."/>
            <person name="Huntemann M."/>
            <person name="Pati A."/>
            <person name="Chen A."/>
            <person name="Palaniappan K."/>
            <person name="Land M."/>
            <person name="Hauser L."/>
            <person name="Brambilla E.M."/>
            <person name="Rohde M."/>
            <person name="Goker M."/>
            <person name="Woyke T."/>
            <person name="Bristow J."/>
            <person name="Eisen J.A."/>
            <person name="Markowitz V."/>
            <person name="Hugenholtz P."/>
            <person name="Kyrpides N.C."/>
            <person name="Klenk H.P."/>
            <person name="Detter J.C."/>
        </authorList>
    </citation>
    <scope>NUCLEOTIDE SEQUENCE [LARGE SCALE GENOMIC DNA]</scope>
    <source>
        <strain evidence="3">ATCC 33096 / DSM 2489 / 6091</strain>
    </source>
</reference>
<evidence type="ECO:0000313" key="3">
    <source>
        <dbReference type="Proteomes" id="UP000006852"/>
    </source>
</evidence>
<reference evidence="3" key="2">
    <citation type="submission" date="2011-04" db="EMBL/GenBank/DDBJ databases">
        <title>The complete genome of chromosome of Treponema succinifaciens DSM 2489.</title>
        <authorList>
            <person name="Lucas S."/>
            <person name="Copeland A."/>
            <person name="Lapidus A."/>
            <person name="Bruce D."/>
            <person name="Goodwin L."/>
            <person name="Pitluck S."/>
            <person name="Peters L."/>
            <person name="Kyrpides N."/>
            <person name="Mavromatis K."/>
            <person name="Ivanova N."/>
            <person name="Ovchinnikova G."/>
            <person name="Teshima H."/>
            <person name="Detter J.C."/>
            <person name="Tapia R."/>
            <person name="Han C."/>
            <person name="Land M."/>
            <person name="Hauser L."/>
            <person name="Markowitz V."/>
            <person name="Cheng J.-F."/>
            <person name="Hugenholtz P."/>
            <person name="Woyke T."/>
            <person name="Wu D."/>
            <person name="Gronow S."/>
            <person name="Wellnitz S."/>
            <person name="Brambilla E."/>
            <person name="Klenk H.-P."/>
            <person name="Eisen J.A."/>
        </authorList>
    </citation>
    <scope>NUCLEOTIDE SEQUENCE [LARGE SCALE GENOMIC DNA]</scope>
    <source>
        <strain evidence="3">ATCC 33096 / DSM 2489 / 6091</strain>
    </source>
</reference>
<sequence>MKSLKKCFSLAGGRKSVLSFARLLCGLVMLTVPLCTSCGQKKVDVQKVLGKENYKASELMIAVPGQNFSILATEVTQELYETVMGENPSEFKGEKNLPVENVSWVDAVAFCNELSVKEGLKPCYSYKENTNAAQWGLDNNEMSDWSENKWKKFNKNFACDTTADGYRLPTVAEWLWAAMGGQVFKCSGSDNLDEVGWYYKNSEEKTHPVVQKKPNGYGLYDMSGNVWEWCGDLDEYFWDFDPDYSNVRYNCGGWSSNAYYCEVGYEFWSDANITSNNLGFRIVRSTGK</sequence>
<dbReference type="InterPro" id="IPR051043">
    <property type="entry name" value="Sulfatase_Mod_Factor_Kinase"/>
</dbReference>
<feature type="domain" description="Sulfatase-modifying factor enzyme-like" evidence="1">
    <location>
        <begin position="66"/>
        <end position="284"/>
    </location>
</feature>
<keyword evidence="3" id="KW-1185">Reference proteome</keyword>
<dbReference type="SUPFAM" id="SSF56436">
    <property type="entry name" value="C-type lectin-like"/>
    <property type="match status" value="1"/>
</dbReference>
<dbReference type="AlphaFoldDB" id="F2NY47"/>
<evidence type="ECO:0000313" key="2">
    <source>
        <dbReference type="EMBL" id="AEB13798.1"/>
    </source>
</evidence>
<evidence type="ECO:0000259" key="1">
    <source>
        <dbReference type="Pfam" id="PF03781"/>
    </source>
</evidence>
<dbReference type="Pfam" id="PF03781">
    <property type="entry name" value="FGE-sulfatase"/>
    <property type="match status" value="1"/>
</dbReference>
<dbReference type="PANTHER" id="PTHR23150">
    <property type="entry name" value="SULFATASE MODIFYING FACTOR 1, 2"/>
    <property type="match status" value="1"/>
</dbReference>
<protein>
    <submittedName>
        <fullName evidence="2">Sulphatase-modifying factor protein</fullName>
    </submittedName>
</protein>
<dbReference type="STRING" id="869209.Tresu_0874"/>
<dbReference type="Proteomes" id="UP000006852">
    <property type="component" value="Chromosome"/>
</dbReference>
<accession>F2NY47</accession>
<dbReference type="EMBL" id="CP002631">
    <property type="protein sequence ID" value="AEB13798.1"/>
    <property type="molecule type" value="Genomic_DNA"/>
</dbReference>
<dbReference type="GeneID" id="302999841"/>
<dbReference type="HOGENOM" id="CLU_871361_0_0_12"/>
<dbReference type="InterPro" id="IPR016187">
    <property type="entry name" value="CTDL_fold"/>
</dbReference>
<dbReference type="eggNOG" id="COG1262">
    <property type="taxonomic scope" value="Bacteria"/>
</dbReference>
<dbReference type="RefSeq" id="WP_013701091.1">
    <property type="nucleotide sequence ID" value="NC_015385.1"/>
</dbReference>
<organism evidence="2 3">
    <name type="scientific">Treponema succinifaciens (strain ATCC 33096 / DSM 2489 / 6091)</name>
    <dbReference type="NCBI Taxonomy" id="869209"/>
    <lineage>
        <taxon>Bacteria</taxon>
        <taxon>Pseudomonadati</taxon>
        <taxon>Spirochaetota</taxon>
        <taxon>Spirochaetia</taxon>
        <taxon>Spirochaetales</taxon>
        <taxon>Treponemataceae</taxon>
        <taxon>Treponema</taxon>
    </lineage>
</organism>
<name>F2NY47_TRES6</name>